<dbReference type="EMBL" id="CXPG01000012">
    <property type="protein sequence ID" value="CTQ31925.1"/>
    <property type="molecule type" value="Genomic_DNA"/>
</dbReference>
<organism evidence="1 2">
    <name type="scientific">Jannaschia rubra</name>
    <dbReference type="NCBI Taxonomy" id="282197"/>
    <lineage>
        <taxon>Bacteria</taxon>
        <taxon>Pseudomonadati</taxon>
        <taxon>Pseudomonadota</taxon>
        <taxon>Alphaproteobacteria</taxon>
        <taxon>Rhodobacterales</taxon>
        <taxon>Roseobacteraceae</taxon>
        <taxon>Jannaschia</taxon>
    </lineage>
</organism>
<dbReference type="STRING" id="282197.SAMN04488517_104312"/>
<dbReference type="Proteomes" id="UP000048908">
    <property type="component" value="Unassembled WGS sequence"/>
</dbReference>
<keyword evidence="2" id="KW-1185">Reference proteome</keyword>
<dbReference type="PROSITE" id="PS51257">
    <property type="entry name" value="PROKAR_LIPOPROTEIN"/>
    <property type="match status" value="1"/>
</dbReference>
<dbReference type="AlphaFoldDB" id="A0A0M6XP79"/>
<evidence type="ECO:0000313" key="2">
    <source>
        <dbReference type="Proteomes" id="UP000048908"/>
    </source>
</evidence>
<dbReference type="OrthoDB" id="7834608at2"/>
<gene>
    <name evidence="1" type="ORF">JAN5088_00684</name>
</gene>
<evidence type="ECO:0008006" key="3">
    <source>
        <dbReference type="Google" id="ProtNLM"/>
    </source>
</evidence>
<evidence type="ECO:0000313" key="1">
    <source>
        <dbReference type="EMBL" id="CTQ31925.1"/>
    </source>
</evidence>
<reference evidence="1 2" key="1">
    <citation type="submission" date="2015-07" db="EMBL/GenBank/DDBJ databases">
        <authorList>
            <person name="Noorani M."/>
        </authorList>
    </citation>
    <scope>NUCLEOTIDE SEQUENCE [LARGE SCALE GENOMIC DNA]</scope>
    <source>
        <strain evidence="1 2">CECT 5088</strain>
    </source>
</reference>
<accession>A0A0M6XP79</accession>
<dbReference type="RefSeq" id="WP_082429795.1">
    <property type="nucleotide sequence ID" value="NZ_CXPG01000012.1"/>
</dbReference>
<proteinExistence type="predicted"/>
<name>A0A0M6XP79_9RHOB</name>
<sequence length="192" mass="20676">MTTTMNRRTFAGLTLAATGGLSACAVPDPLGEDLPPMGDFELAFTVVVSENAKKIPPSRSTTPEKLKEVMAAEVERRFGRYRGGKGYVIAINIDGYALAPPGIPVVLTPKSIMVVSANLWSADPQKKLAGPEQITTFEGADTLLVGSGLVKDADEQLVTLSRNMVKKVQSWLLRNPEWFGLPARPKPSVPKE</sequence>
<protein>
    <recommendedName>
        <fullName evidence="3">Lipoprotein</fullName>
    </recommendedName>
</protein>